<dbReference type="AlphaFoldDB" id="A0AA39Y1R6"/>
<name>A0AA39Y1R6_9PEZI</name>
<dbReference type="EMBL" id="JAULSV010000005">
    <property type="protein sequence ID" value="KAK0644328.1"/>
    <property type="molecule type" value="Genomic_DNA"/>
</dbReference>
<comment type="caution">
    <text evidence="3">The sequence shown here is derived from an EMBL/GenBank/DDBJ whole genome shotgun (WGS) entry which is preliminary data.</text>
</comment>
<keyword evidence="4" id="KW-1185">Reference proteome</keyword>
<gene>
    <name evidence="3" type="ORF">B0T16DRAFT_305644</name>
</gene>
<dbReference type="CDD" id="cd14688">
    <property type="entry name" value="bZIP_YAP"/>
    <property type="match status" value="1"/>
</dbReference>
<evidence type="ECO:0000256" key="2">
    <source>
        <dbReference type="SAM" id="MobiDB-lite"/>
    </source>
</evidence>
<organism evidence="3 4">
    <name type="scientific">Cercophora newfieldiana</name>
    <dbReference type="NCBI Taxonomy" id="92897"/>
    <lineage>
        <taxon>Eukaryota</taxon>
        <taxon>Fungi</taxon>
        <taxon>Dikarya</taxon>
        <taxon>Ascomycota</taxon>
        <taxon>Pezizomycotina</taxon>
        <taxon>Sordariomycetes</taxon>
        <taxon>Sordariomycetidae</taxon>
        <taxon>Sordariales</taxon>
        <taxon>Lasiosphaeriaceae</taxon>
        <taxon>Cercophora</taxon>
    </lineage>
</organism>
<evidence type="ECO:0008006" key="5">
    <source>
        <dbReference type="Google" id="ProtNLM"/>
    </source>
</evidence>
<feature type="compositionally biased region" description="Polar residues" evidence="2">
    <location>
        <begin position="98"/>
        <end position="112"/>
    </location>
</feature>
<dbReference type="Proteomes" id="UP001174936">
    <property type="component" value="Unassembled WGS sequence"/>
</dbReference>
<feature type="region of interest" description="Disordered" evidence="2">
    <location>
        <begin position="71"/>
        <end position="113"/>
    </location>
</feature>
<evidence type="ECO:0000256" key="1">
    <source>
        <dbReference type="SAM" id="Coils"/>
    </source>
</evidence>
<feature type="coiled-coil region" evidence="1">
    <location>
        <begin position="22"/>
        <end position="56"/>
    </location>
</feature>
<evidence type="ECO:0000313" key="3">
    <source>
        <dbReference type="EMBL" id="KAK0644328.1"/>
    </source>
</evidence>
<keyword evidence="1" id="KW-0175">Coiled coil</keyword>
<feature type="non-terminal residue" evidence="3">
    <location>
        <position position="1"/>
    </location>
</feature>
<accession>A0AA39Y1R6</accession>
<sequence>KCHIRKFRISRKPPELEAARLRENQRRHRARVKARTEELEAALATTQKKLEDALRHIGTLTSELRQLRDFVENPNPSLHPSPPSSTSSSPAPVVLDDATNQTSEQPSFTGQTHGEDCQGCSCGMCTPDKAPVPQFQAARGEVDMMPVRHILQAPITPPDQISTVFSQVGSLEDGCALLPPPGPGESTMLCRDAYSIITQRMSDVDVEMVTESLKAGFRRALAPGGGCRVQTHILFSFVDRIT</sequence>
<feature type="non-terminal residue" evidence="3">
    <location>
        <position position="242"/>
    </location>
</feature>
<evidence type="ECO:0000313" key="4">
    <source>
        <dbReference type="Proteomes" id="UP001174936"/>
    </source>
</evidence>
<proteinExistence type="predicted"/>
<protein>
    <recommendedName>
        <fullName evidence="5">BZIP domain-containing protein</fullName>
    </recommendedName>
</protein>
<reference evidence="3" key="1">
    <citation type="submission" date="2023-06" db="EMBL/GenBank/DDBJ databases">
        <title>Genome-scale phylogeny and comparative genomics of the fungal order Sordariales.</title>
        <authorList>
            <consortium name="Lawrence Berkeley National Laboratory"/>
            <person name="Hensen N."/>
            <person name="Bonometti L."/>
            <person name="Westerberg I."/>
            <person name="Brannstrom I.O."/>
            <person name="Guillou S."/>
            <person name="Cros-Aarteil S."/>
            <person name="Calhoun S."/>
            <person name="Haridas S."/>
            <person name="Kuo A."/>
            <person name="Mondo S."/>
            <person name="Pangilinan J."/>
            <person name="Riley R."/>
            <person name="Labutti K."/>
            <person name="Andreopoulos B."/>
            <person name="Lipzen A."/>
            <person name="Chen C."/>
            <person name="Yanf M."/>
            <person name="Daum C."/>
            <person name="Ng V."/>
            <person name="Clum A."/>
            <person name="Steindorff A."/>
            <person name="Ohm R."/>
            <person name="Martin F."/>
            <person name="Silar P."/>
            <person name="Natvig D."/>
            <person name="Lalanne C."/>
            <person name="Gautier V."/>
            <person name="Ament-Velasquez S.L."/>
            <person name="Kruys A."/>
            <person name="Hutchinson M.I."/>
            <person name="Powell A.J."/>
            <person name="Barry K."/>
            <person name="Miller A.N."/>
            <person name="Grigoriev I.V."/>
            <person name="Debuchy R."/>
            <person name="Gladieux P."/>
            <person name="Thoren M.H."/>
            <person name="Johannesson H."/>
        </authorList>
    </citation>
    <scope>NUCLEOTIDE SEQUENCE</scope>
    <source>
        <strain evidence="3">SMH2532-1</strain>
    </source>
</reference>